<name>A0ABR4GJW2_9EURO</name>
<keyword evidence="3" id="KW-0479">Metal-binding</keyword>
<dbReference type="InterPro" id="IPR011032">
    <property type="entry name" value="GroES-like_sf"/>
</dbReference>
<dbReference type="Pfam" id="PF00107">
    <property type="entry name" value="ADH_zinc_N"/>
    <property type="match status" value="1"/>
</dbReference>
<keyword evidence="4" id="KW-0862">Zinc</keyword>
<keyword evidence="8" id="KW-1185">Reference proteome</keyword>
<dbReference type="PANTHER" id="PTHR42940:SF8">
    <property type="entry name" value="VACUOLAR PROTEIN SORTING-ASSOCIATED PROTEIN 11"/>
    <property type="match status" value="1"/>
</dbReference>
<dbReference type="SMART" id="SM00829">
    <property type="entry name" value="PKS_ER"/>
    <property type="match status" value="1"/>
</dbReference>
<evidence type="ECO:0000313" key="8">
    <source>
        <dbReference type="Proteomes" id="UP001610563"/>
    </source>
</evidence>
<evidence type="ECO:0000256" key="3">
    <source>
        <dbReference type="ARBA" id="ARBA00022723"/>
    </source>
</evidence>
<dbReference type="SUPFAM" id="SSF51735">
    <property type="entry name" value="NAD(P)-binding Rossmann-fold domains"/>
    <property type="match status" value="1"/>
</dbReference>
<evidence type="ECO:0000256" key="2">
    <source>
        <dbReference type="ARBA" id="ARBA00008072"/>
    </source>
</evidence>
<dbReference type="EMBL" id="JBFTWV010000008">
    <property type="protein sequence ID" value="KAL2799247.1"/>
    <property type="molecule type" value="Genomic_DNA"/>
</dbReference>
<sequence>MAIPKTMKALRLVKYGSPYKLDEIPVPTITDNDLLIKVGAAGFCHTDYQVYKGTYESPCPMTASHEPAGTIVAIGKTAAAAGWKTGQRIGMLNFRHGCRECEGCRNVKVKQGANSECPDIRFCEKKDMAGVTADGGFAEYVVADADTTVLLPNGLEFEQAAPLMCAGATVWGGLDAADVEPSLPIGIIGIGGLGSLAVQFAVGRGHPTVAIDNRPEGRHLANEVPEHLRPQKVIDSTSPNATQEIISFAGDGGLAAVIVCTDNVKVTEWSLKLLRPRGVCVPLGLPEDGFKFSAFDLVFKELRVRGSLVCNQPQASEMMKFVAEKGVRSYVTRIGLEEAVDLPERYMDPHLKGRLVVVL</sequence>
<evidence type="ECO:0000256" key="5">
    <source>
        <dbReference type="ARBA" id="ARBA00023002"/>
    </source>
</evidence>
<dbReference type="InterPro" id="IPR013149">
    <property type="entry name" value="ADH-like_C"/>
</dbReference>
<dbReference type="Gene3D" id="3.40.50.720">
    <property type="entry name" value="NAD(P)-binding Rossmann-like Domain"/>
    <property type="match status" value="1"/>
</dbReference>
<protein>
    <submittedName>
        <fullName evidence="7">Chaperonin 10-like protein</fullName>
    </submittedName>
</protein>
<dbReference type="Proteomes" id="UP001610563">
    <property type="component" value="Unassembled WGS sequence"/>
</dbReference>
<comment type="cofactor">
    <cofactor evidence="1">
        <name>Zn(2+)</name>
        <dbReference type="ChEBI" id="CHEBI:29105"/>
    </cofactor>
</comment>
<evidence type="ECO:0000259" key="6">
    <source>
        <dbReference type="SMART" id="SM00829"/>
    </source>
</evidence>
<dbReference type="Pfam" id="PF08240">
    <property type="entry name" value="ADH_N"/>
    <property type="match status" value="1"/>
</dbReference>
<organism evidence="7 8">
    <name type="scientific">Aspergillus keveii</name>
    <dbReference type="NCBI Taxonomy" id="714993"/>
    <lineage>
        <taxon>Eukaryota</taxon>
        <taxon>Fungi</taxon>
        <taxon>Dikarya</taxon>
        <taxon>Ascomycota</taxon>
        <taxon>Pezizomycotina</taxon>
        <taxon>Eurotiomycetes</taxon>
        <taxon>Eurotiomycetidae</taxon>
        <taxon>Eurotiales</taxon>
        <taxon>Aspergillaceae</taxon>
        <taxon>Aspergillus</taxon>
        <taxon>Aspergillus subgen. Nidulantes</taxon>
    </lineage>
</organism>
<dbReference type="Gene3D" id="3.90.180.10">
    <property type="entry name" value="Medium-chain alcohol dehydrogenases, catalytic domain"/>
    <property type="match status" value="1"/>
</dbReference>
<reference evidence="7 8" key="1">
    <citation type="submission" date="2024-07" db="EMBL/GenBank/DDBJ databases">
        <title>Section-level genome sequencing and comparative genomics of Aspergillus sections Usti and Cavernicolus.</title>
        <authorList>
            <consortium name="Lawrence Berkeley National Laboratory"/>
            <person name="Nybo J.L."/>
            <person name="Vesth T.C."/>
            <person name="Theobald S."/>
            <person name="Frisvad J.C."/>
            <person name="Larsen T.O."/>
            <person name="Kjaerboelling I."/>
            <person name="Rothschild-Mancinelli K."/>
            <person name="Lyhne E.K."/>
            <person name="Kogle M.E."/>
            <person name="Barry K."/>
            <person name="Clum A."/>
            <person name="Na H."/>
            <person name="Ledsgaard L."/>
            <person name="Lin J."/>
            <person name="Lipzen A."/>
            <person name="Kuo A."/>
            <person name="Riley R."/>
            <person name="Mondo S."/>
            <person name="Labutti K."/>
            <person name="Haridas S."/>
            <person name="Pangalinan J."/>
            <person name="Salamov A.A."/>
            <person name="Simmons B.A."/>
            <person name="Magnuson J.K."/>
            <person name="Chen J."/>
            <person name="Drula E."/>
            <person name="Henrissat B."/>
            <person name="Wiebenga A."/>
            <person name="Lubbers R.J."/>
            <person name="Gomes A.C."/>
            <person name="Makela M.R."/>
            <person name="Stajich J."/>
            <person name="Grigoriev I.V."/>
            <person name="Mortensen U.H."/>
            <person name="De Vries R.P."/>
            <person name="Baker S.E."/>
            <person name="Andersen M.R."/>
        </authorList>
    </citation>
    <scope>NUCLEOTIDE SEQUENCE [LARGE SCALE GENOMIC DNA]</scope>
    <source>
        <strain evidence="7 8">CBS 209.92</strain>
    </source>
</reference>
<proteinExistence type="inferred from homology"/>
<evidence type="ECO:0000313" key="7">
    <source>
        <dbReference type="EMBL" id="KAL2799247.1"/>
    </source>
</evidence>
<keyword evidence="5" id="KW-0560">Oxidoreductase</keyword>
<dbReference type="InterPro" id="IPR020843">
    <property type="entry name" value="ER"/>
</dbReference>
<comment type="caution">
    <text evidence="7">The sequence shown here is derived from an EMBL/GenBank/DDBJ whole genome shotgun (WGS) entry which is preliminary data.</text>
</comment>
<comment type="similarity">
    <text evidence="2">Belongs to the zinc-containing alcohol dehydrogenase family.</text>
</comment>
<feature type="domain" description="Enoyl reductase (ER)" evidence="6">
    <location>
        <begin position="16"/>
        <end position="357"/>
    </location>
</feature>
<evidence type="ECO:0000256" key="1">
    <source>
        <dbReference type="ARBA" id="ARBA00001947"/>
    </source>
</evidence>
<dbReference type="SUPFAM" id="SSF50129">
    <property type="entry name" value="GroES-like"/>
    <property type="match status" value="1"/>
</dbReference>
<dbReference type="InterPro" id="IPR013154">
    <property type="entry name" value="ADH-like_N"/>
</dbReference>
<accession>A0ABR4GJW2</accession>
<gene>
    <name evidence="7" type="ORF">BJX66DRAFT_256516</name>
</gene>
<dbReference type="PANTHER" id="PTHR42940">
    <property type="entry name" value="ALCOHOL DEHYDROGENASE 1-RELATED"/>
    <property type="match status" value="1"/>
</dbReference>
<dbReference type="InterPro" id="IPR036291">
    <property type="entry name" value="NAD(P)-bd_dom_sf"/>
</dbReference>
<evidence type="ECO:0000256" key="4">
    <source>
        <dbReference type="ARBA" id="ARBA00022833"/>
    </source>
</evidence>